<evidence type="ECO:0000256" key="3">
    <source>
        <dbReference type="ARBA" id="ARBA00004253"/>
    </source>
</evidence>
<dbReference type="Pfam" id="PF00205">
    <property type="entry name" value="TPP_enzyme_M"/>
    <property type="match status" value="1"/>
</dbReference>
<evidence type="ECO:0000259" key="17">
    <source>
        <dbReference type="Pfam" id="PF02775"/>
    </source>
</evidence>
<dbReference type="RefSeq" id="XP_013017373.1">
    <property type="nucleotide sequence ID" value="XM_013161919.1"/>
</dbReference>
<protein>
    <recommendedName>
        <fullName evidence="14">2-hydroxyacyl-CoA lyase</fullName>
        <ecNumber evidence="12">4.1.2.63</ecNumber>
    </recommendedName>
</protein>
<dbReference type="InterPro" id="IPR045025">
    <property type="entry name" value="HACL1-like"/>
</dbReference>
<evidence type="ECO:0000259" key="16">
    <source>
        <dbReference type="Pfam" id="PF00205"/>
    </source>
</evidence>
<dbReference type="InterPro" id="IPR029061">
    <property type="entry name" value="THDP-binding"/>
</dbReference>
<organism evidence="19 20">
    <name type="scientific">Schizosaccharomyces octosporus (strain yFS286)</name>
    <name type="common">Fission yeast</name>
    <name type="synonym">Octosporomyces octosporus</name>
    <dbReference type="NCBI Taxonomy" id="483514"/>
    <lineage>
        <taxon>Eukaryota</taxon>
        <taxon>Fungi</taxon>
        <taxon>Dikarya</taxon>
        <taxon>Ascomycota</taxon>
        <taxon>Taphrinomycotina</taxon>
        <taxon>Schizosaccharomycetes</taxon>
        <taxon>Schizosaccharomycetales</taxon>
        <taxon>Schizosaccharomycetaceae</taxon>
        <taxon>Schizosaccharomyces</taxon>
    </lineage>
</organism>
<evidence type="ECO:0000256" key="7">
    <source>
        <dbReference type="ARBA" id="ARBA00023052"/>
    </source>
</evidence>
<evidence type="ECO:0000256" key="5">
    <source>
        <dbReference type="ARBA" id="ARBA00022723"/>
    </source>
</evidence>
<evidence type="ECO:0000256" key="2">
    <source>
        <dbReference type="ARBA" id="ARBA00001964"/>
    </source>
</evidence>
<dbReference type="GO" id="GO:0005782">
    <property type="term" value="C:peroxisomal matrix"/>
    <property type="evidence" value="ECO:0007669"/>
    <property type="project" value="UniProtKB-SubCell"/>
</dbReference>
<sequence length="567" mass="61820">MSVPFPDVVARTLLDLNVKVVFGIVGIPVIEVCEAIQKVGIHFIAFRNEQSAAYAASAYGYLTKTPGVCIVVGGPGVVHALAGVFNASANRWPLLLMAGSSATSQRYRGAFQELDQVTYLSPSTKLALRPPTATMTPELIHRAYHVSLNGTPGPCYVDLPADFIQSSLQESSWKSMPCVPPSLECGPNPAQVQKAIHFLKSAKSPLVIIGKGASYARAEEILSNFIEKTHIPFLPTPMGKGVLPENHRLNFSSARSTALKNADVVLLVGARLNWVLHFGLSPRWSKDVKFIQIDSNPEELGSNGGDVSLGIWSDINLALHAITDSLAACNYRYEQSSYLTMLQKHRKKNESKESHSPNKDMPLHMEATLFTINDCIQSLVKETQRNVTWVSEGANTLDKGRRILEVTHPRGRLDSGTMATMGVGLSYSIAASIANPANKTVAVEGDSAFGFSAMELETAVRSNLDILIIVINNNGVYHGLDESNFKKLKSHHKLPTTALSPAVRYDLICEACGGAGYFVTNAHELKSAIQSSWERKTTCLINVMVDPEMDKILSFAWMDDEKLNAKL</sequence>
<dbReference type="SUPFAM" id="SSF52518">
    <property type="entry name" value="Thiamin diphosphate-binding fold (THDP-binding)"/>
    <property type="match status" value="2"/>
</dbReference>
<dbReference type="VEuPathDB" id="FungiDB:SOCG_03431"/>
<keyword evidence="6" id="KW-0460">Magnesium</keyword>
<dbReference type="EC" id="4.1.2.63" evidence="12"/>
<dbReference type="CDD" id="cd02004">
    <property type="entry name" value="TPP_BZL_OCoD_HPCL"/>
    <property type="match status" value="1"/>
</dbReference>
<comment type="catalytic activity">
    <reaction evidence="11">
        <text>an (R)-2-hydroxy-long-chain-fatty acyl-CoA = a long-chain fatty aldehyde + formyl-CoA</text>
        <dbReference type="Rhea" id="RHEA:67444"/>
        <dbReference type="ChEBI" id="CHEBI:17176"/>
        <dbReference type="ChEBI" id="CHEBI:57376"/>
        <dbReference type="ChEBI" id="CHEBI:170012"/>
        <dbReference type="EC" id="4.1.2.63"/>
    </reaction>
    <physiologicalReaction direction="left-to-right" evidence="11">
        <dbReference type="Rhea" id="RHEA:67445"/>
    </physiologicalReaction>
</comment>
<dbReference type="SUPFAM" id="SSF52467">
    <property type="entry name" value="DHS-like NAD/FAD-binding domain"/>
    <property type="match status" value="1"/>
</dbReference>
<comment type="cofactor">
    <cofactor evidence="1">
        <name>Mg(2+)</name>
        <dbReference type="ChEBI" id="CHEBI:18420"/>
    </cofactor>
</comment>
<feature type="domain" description="Thiamine pyrophosphate enzyme central" evidence="16">
    <location>
        <begin position="192"/>
        <end position="321"/>
    </location>
</feature>
<dbReference type="FunFam" id="3.40.50.970:FF:000054">
    <property type="entry name" value="Putative 2-hydroxyphytanoyl-CoA lyase"/>
    <property type="match status" value="1"/>
</dbReference>
<dbReference type="Gene3D" id="3.40.50.1220">
    <property type="entry name" value="TPP-binding domain"/>
    <property type="match status" value="1"/>
</dbReference>
<keyword evidence="9" id="KW-0456">Lyase</keyword>
<dbReference type="GO" id="GO:0000287">
    <property type="term" value="F:magnesium ion binding"/>
    <property type="evidence" value="ECO:0007669"/>
    <property type="project" value="InterPro"/>
</dbReference>
<dbReference type="OMA" id="PGPYGCL"/>
<dbReference type="InterPro" id="IPR012001">
    <property type="entry name" value="Thiamin_PyroP_enz_TPP-bd_dom"/>
</dbReference>
<dbReference type="Pfam" id="PF02775">
    <property type="entry name" value="TPP_enzyme_C"/>
    <property type="match status" value="1"/>
</dbReference>
<comment type="subcellular location">
    <subcellularLocation>
        <location evidence="3">Peroxisome matrix</location>
    </subcellularLocation>
</comment>
<dbReference type="InterPro" id="IPR011766">
    <property type="entry name" value="TPP_enzyme_TPP-bd"/>
</dbReference>
<evidence type="ECO:0000256" key="14">
    <source>
        <dbReference type="ARBA" id="ARBA00070390"/>
    </source>
</evidence>
<dbReference type="GeneID" id="25032403"/>
<dbReference type="FunFam" id="3.40.50.1220:FF:000006">
    <property type="entry name" value="2-hydroxyacyl-CoA lyase 1"/>
    <property type="match status" value="1"/>
</dbReference>
<feature type="domain" description="Thiamine pyrophosphate enzyme TPP-binding" evidence="17">
    <location>
        <begin position="402"/>
        <end position="543"/>
    </location>
</feature>
<dbReference type="HOGENOM" id="CLU_013748_3_3_1"/>
<dbReference type="EMBL" id="KE503206">
    <property type="protein sequence ID" value="EPX74218.1"/>
    <property type="molecule type" value="Genomic_DNA"/>
</dbReference>
<evidence type="ECO:0000313" key="20">
    <source>
        <dbReference type="Proteomes" id="UP000016088"/>
    </source>
</evidence>
<dbReference type="InterPro" id="IPR012000">
    <property type="entry name" value="Thiamin_PyroP_enz_cen_dom"/>
</dbReference>
<dbReference type="AlphaFoldDB" id="S9Q3H0"/>
<evidence type="ECO:0000256" key="9">
    <source>
        <dbReference type="ARBA" id="ARBA00023239"/>
    </source>
</evidence>
<comment type="cofactor">
    <cofactor evidence="2">
        <name>thiamine diphosphate</name>
        <dbReference type="ChEBI" id="CHEBI:58937"/>
    </cofactor>
</comment>
<dbReference type="CDD" id="cd07035">
    <property type="entry name" value="TPP_PYR_POX_like"/>
    <property type="match status" value="1"/>
</dbReference>
<evidence type="ECO:0000256" key="10">
    <source>
        <dbReference type="ARBA" id="ARBA00044451"/>
    </source>
</evidence>
<evidence type="ECO:0000256" key="12">
    <source>
        <dbReference type="ARBA" id="ARBA00044518"/>
    </source>
</evidence>
<accession>S9Q3H0</accession>
<proteinExistence type="inferred from homology"/>
<evidence type="ECO:0000256" key="1">
    <source>
        <dbReference type="ARBA" id="ARBA00001946"/>
    </source>
</evidence>
<keyword evidence="5" id="KW-0479">Metal-binding</keyword>
<dbReference type="eggNOG" id="KOG1185">
    <property type="taxonomic scope" value="Eukaryota"/>
</dbReference>
<comment type="catalytic activity">
    <reaction evidence="10">
        <text>a 2-hydroxy-3-methyl fatty acyl-CoA = a 2-methyl-branched fatty aldehyde + formyl-CoA</text>
        <dbReference type="Rhea" id="RHEA:25375"/>
        <dbReference type="ChEBI" id="CHEBI:49188"/>
        <dbReference type="ChEBI" id="CHEBI:57376"/>
        <dbReference type="ChEBI" id="CHEBI:58783"/>
        <dbReference type="EC" id="4.1.2.63"/>
    </reaction>
    <physiologicalReaction direction="left-to-right" evidence="10">
        <dbReference type="Rhea" id="RHEA:25376"/>
    </physiologicalReaction>
</comment>
<dbReference type="InterPro" id="IPR000399">
    <property type="entry name" value="TPP-bd_CS"/>
</dbReference>
<evidence type="ECO:0000259" key="18">
    <source>
        <dbReference type="Pfam" id="PF02776"/>
    </source>
</evidence>
<gene>
    <name evidence="19" type="ORF">SOCG_03431</name>
</gene>
<keyword evidence="8" id="KW-0576">Peroxisome</keyword>
<name>S9Q3H0_SCHOY</name>
<dbReference type="GO" id="GO:0001561">
    <property type="term" value="P:fatty acid alpha-oxidation"/>
    <property type="evidence" value="ECO:0007669"/>
    <property type="project" value="TreeGrafter"/>
</dbReference>
<evidence type="ECO:0000256" key="11">
    <source>
        <dbReference type="ARBA" id="ARBA00044454"/>
    </source>
</evidence>
<evidence type="ECO:0000256" key="6">
    <source>
        <dbReference type="ARBA" id="ARBA00022842"/>
    </source>
</evidence>
<dbReference type="Pfam" id="PF02776">
    <property type="entry name" value="TPP_enzyme_N"/>
    <property type="match status" value="1"/>
</dbReference>
<comment type="function">
    <text evidence="13">Catalyzes a carbon-carbon cleavage reaction; cleaves a 2-hydroxy-3-methylacyl-CoA into formyl-CoA and a 2-methyl-branched fatty aldehyde.</text>
</comment>
<reference evidence="19 20" key="1">
    <citation type="journal article" date="2011" name="Science">
        <title>Comparative functional genomics of the fission yeasts.</title>
        <authorList>
            <person name="Rhind N."/>
            <person name="Chen Z."/>
            <person name="Yassour M."/>
            <person name="Thompson D.A."/>
            <person name="Haas B.J."/>
            <person name="Habib N."/>
            <person name="Wapinski I."/>
            <person name="Roy S."/>
            <person name="Lin M.F."/>
            <person name="Heiman D.I."/>
            <person name="Young S.K."/>
            <person name="Furuya K."/>
            <person name="Guo Y."/>
            <person name="Pidoux A."/>
            <person name="Chen H.M."/>
            <person name="Robbertse B."/>
            <person name="Goldberg J.M."/>
            <person name="Aoki K."/>
            <person name="Bayne E.H."/>
            <person name="Berlin A.M."/>
            <person name="Desjardins C.A."/>
            <person name="Dobbs E."/>
            <person name="Dukaj L."/>
            <person name="Fan L."/>
            <person name="FitzGerald M.G."/>
            <person name="French C."/>
            <person name="Gujja S."/>
            <person name="Hansen K."/>
            <person name="Keifenheim D."/>
            <person name="Levin J.Z."/>
            <person name="Mosher R.A."/>
            <person name="Mueller C.A."/>
            <person name="Pfiffner J."/>
            <person name="Priest M."/>
            <person name="Russ C."/>
            <person name="Smialowska A."/>
            <person name="Swoboda P."/>
            <person name="Sykes S.M."/>
            <person name="Vaughn M."/>
            <person name="Vengrova S."/>
            <person name="Yoder R."/>
            <person name="Zeng Q."/>
            <person name="Allshire R."/>
            <person name="Baulcombe D."/>
            <person name="Birren B.W."/>
            <person name="Brown W."/>
            <person name="Ekwall K."/>
            <person name="Kellis M."/>
            <person name="Leatherwood J."/>
            <person name="Levin H."/>
            <person name="Margalit H."/>
            <person name="Martienssen R."/>
            <person name="Nieduszynski C.A."/>
            <person name="Spatafora J.W."/>
            <person name="Friedman N."/>
            <person name="Dalgaard J.Z."/>
            <person name="Baumann P."/>
            <person name="Niki H."/>
            <person name="Regev A."/>
            <person name="Nusbaum C."/>
        </authorList>
    </citation>
    <scope>NUCLEOTIDE SEQUENCE [LARGE SCALE GENOMIC DNA]</scope>
    <source>
        <strain evidence="20">yFS286</strain>
    </source>
</reference>
<dbReference type="PANTHER" id="PTHR43710:SF2">
    <property type="entry name" value="2-HYDROXYACYL-COA LYASE 1"/>
    <property type="match status" value="1"/>
</dbReference>
<keyword evidence="20" id="KW-1185">Reference proteome</keyword>
<dbReference type="PROSITE" id="PS00187">
    <property type="entry name" value="TPP_ENZYMES"/>
    <property type="match status" value="1"/>
</dbReference>
<comment type="similarity">
    <text evidence="4 15">Belongs to the TPP enzyme family.</text>
</comment>
<dbReference type="Gene3D" id="3.40.50.970">
    <property type="match status" value="2"/>
</dbReference>
<dbReference type="Proteomes" id="UP000016088">
    <property type="component" value="Unassembled WGS sequence"/>
</dbReference>
<feature type="domain" description="Thiamine pyrophosphate enzyme N-terminal TPP-binding" evidence="18">
    <location>
        <begin position="7"/>
        <end position="117"/>
    </location>
</feature>
<evidence type="ECO:0000256" key="8">
    <source>
        <dbReference type="ARBA" id="ARBA00023140"/>
    </source>
</evidence>
<evidence type="ECO:0000256" key="15">
    <source>
        <dbReference type="RuleBase" id="RU362132"/>
    </source>
</evidence>
<dbReference type="GO" id="GO:0106359">
    <property type="term" value="F:2-hydroxyacyl-CoA lyase activity"/>
    <property type="evidence" value="ECO:0007669"/>
    <property type="project" value="UniProtKB-EC"/>
</dbReference>
<dbReference type="InterPro" id="IPR029035">
    <property type="entry name" value="DHS-like_NAD/FAD-binding_dom"/>
</dbReference>
<dbReference type="PANTHER" id="PTHR43710">
    <property type="entry name" value="2-HYDROXYACYL-COA LYASE"/>
    <property type="match status" value="1"/>
</dbReference>
<evidence type="ECO:0000313" key="19">
    <source>
        <dbReference type="EMBL" id="EPX74218.1"/>
    </source>
</evidence>
<evidence type="ECO:0000256" key="13">
    <source>
        <dbReference type="ARBA" id="ARBA00059692"/>
    </source>
</evidence>
<evidence type="ECO:0000256" key="4">
    <source>
        <dbReference type="ARBA" id="ARBA00007812"/>
    </source>
</evidence>
<dbReference type="GO" id="GO:0030976">
    <property type="term" value="F:thiamine pyrophosphate binding"/>
    <property type="evidence" value="ECO:0007669"/>
    <property type="project" value="InterPro"/>
</dbReference>
<dbReference type="OrthoDB" id="10006023at2759"/>
<keyword evidence="7 15" id="KW-0786">Thiamine pyrophosphate</keyword>